<dbReference type="Proteomes" id="UP000042394">
    <property type="component" value="Unassembled WGS sequence"/>
</dbReference>
<dbReference type="Proteomes" id="UP000039541">
    <property type="component" value="Unassembled WGS sequence"/>
</dbReference>
<name>A0A655C219_SALET</name>
<evidence type="ECO:0000313" key="3">
    <source>
        <dbReference type="Proteomes" id="UP000039541"/>
    </source>
</evidence>
<accession>A0A655C219</accession>
<proteinExistence type="predicted"/>
<gene>
    <name evidence="1" type="ORF">ERS008202_00732</name>
    <name evidence="2" type="ORF">ERS008207_01348</name>
</gene>
<dbReference type="EMBL" id="CQPC01000006">
    <property type="protein sequence ID" value="CNT71284.1"/>
    <property type="molecule type" value="Genomic_DNA"/>
</dbReference>
<dbReference type="AlphaFoldDB" id="A0A655C219"/>
<reference evidence="3 4" key="1">
    <citation type="submission" date="2015-03" db="EMBL/GenBank/DDBJ databases">
        <authorList>
            <consortium name="Pathogen Informatics"/>
        </authorList>
    </citation>
    <scope>NUCLEOTIDE SEQUENCE [LARGE SCALE GENOMIC DNA]</scope>
    <source>
        <strain evidence="1 3">3476</strain>
        <strain evidence="2 4">D4891</strain>
    </source>
</reference>
<evidence type="ECO:0000313" key="4">
    <source>
        <dbReference type="Proteomes" id="UP000042394"/>
    </source>
</evidence>
<evidence type="ECO:0000313" key="2">
    <source>
        <dbReference type="EMBL" id="CNT92210.1"/>
    </source>
</evidence>
<evidence type="ECO:0000313" key="1">
    <source>
        <dbReference type="EMBL" id="CNT71284.1"/>
    </source>
</evidence>
<sequence>MLGQRERVARPASVIKGNRVGMAGQQQTARAMSGAGEHIKFVSRSWNRLNLYVETKIAEPACKQSD</sequence>
<organism evidence="2 4">
    <name type="scientific">Salmonella enterica subsp. enterica serovar Bovismorbificans</name>
    <dbReference type="NCBI Taxonomy" id="58097"/>
    <lineage>
        <taxon>Bacteria</taxon>
        <taxon>Pseudomonadati</taxon>
        <taxon>Pseudomonadota</taxon>
        <taxon>Gammaproteobacteria</taxon>
        <taxon>Enterobacterales</taxon>
        <taxon>Enterobacteriaceae</taxon>
        <taxon>Salmonella</taxon>
    </lineage>
</organism>
<protein>
    <submittedName>
        <fullName evidence="2">Uncharacterized protein</fullName>
    </submittedName>
</protein>
<dbReference type="EMBL" id="CQPD01000011">
    <property type="protein sequence ID" value="CNT92210.1"/>
    <property type="molecule type" value="Genomic_DNA"/>
</dbReference>